<dbReference type="RefSeq" id="WP_238317986.1">
    <property type="nucleotide sequence ID" value="NZ_BQKV01000106.1"/>
</dbReference>
<dbReference type="PROSITE" id="PS51186">
    <property type="entry name" value="GNAT"/>
    <property type="match status" value="1"/>
</dbReference>
<evidence type="ECO:0000313" key="3">
    <source>
        <dbReference type="Proteomes" id="UP001055185"/>
    </source>
</evidence>
<dbReference type="EMBL" id="BQKV01000106">
    <property type="protein sequence ID" value="GJN65777.1"/>
    <property type="molecule type" value="Genomic_DNA"/>
</dbReference>
<dbReference type="Proteomes" id="UP001055185">
    <property type="component" value="Unassembled WGS sequence"/>
</dbReference>
<evidence type="ECO:0000313" key="2">
    <source>
        <dbReference type="EMBL" id="GJN65777.1"/>
    </source>
</evidence>
<comment type="caution">
    <text evidence="2">The sequence shown here is derived from an EMBL/GenBank/DDBJ whole genome shotgun (WGS) entry which is preliminary data.</text>
</comment>
<reference evidence="2" key="1">
    <citation type="journal article" date="2022" name="Int. J. Syst. Evol. Microbiol.">
        <title>Genome-based, phenotypic and chemotaxonomic classification of Faecalibacterium strains: proposal of three novel species Faecalibacterium duncaniae sp. nov., Faecalibacterium hattorii sp. nov. and Faecalibacterium gallinarum sp. nov. .</title>
        <authorList>
            <person name="Sakamoto M."/>
            <person name="Sakurai N."/>
            <person name="Tanno H."/>
            <person name="Iino T."/>
            <person name="Ohkuma M."/>
            <person name="Endo A."/>
        </authorList>
    </citation>
    <scope>NUCLEOTIDE SEQUENCE</scope>
    <source>
        <strain evidence="2">JCM 17207</strain>
    </source>
</reference>
<dbReference type="GO" id="GO:0016747">
    <property type="term" value="F:acyltransferase activity, transferring groups other than amino-acyl groups"/>
    <property type="evidence" value="ECO:0007669"/>
    <property type="project" value="InterPro"/>
</dbReference>
<organism evidence="2 3">
    <name type="scientific">Faecalibacterium gallinarum</name>
    <dbReference type="NCBI Taxonomy" id="2903556"/>
    <lineage>
        <taxon>Bacteria</taxon>
        <taxon>Bacillati</taxon>
        <taxon>Bacillota</taxon>
        <taxon>Clostridia</taxon>
        <taxon>Eubacteriales</taxon>
        <taxon>Oscillospiraceae</taxon>
        <taxon>Faecalibacterium</taxon>
    </lineage>
</organism>
<dbReference type="Pfam" id="PF13508">
    <property type="entry name" value="Acetyltransf_7"/>
    <property type="match status" value="1"/>
</dbReference>
<dbReference type="Gene3D" id="3.40.630.30">
    <property type="match status" value="1"/>
</dbReference>
<accession>A0AA37N159</accession>
<evidence type="ECO:0000259" key="1">
    <source>
        <dbReference type="PROSITE" id="PS51186"/>
    </source>
</evidence>
<feature type="domain" description="N-acetyltransferase" evidence="1">
    <location>
        <begin position="116"/>
        <end position="253"/>
    </location>
</feature>
<protein>
    <recommendedName>
        <fullName evidence="1">N-acetyltransferase domain-containing protein</fullName>
    </recommendedName>
</protein>
<keyword evidence="3" id="KW-1185">Reference proteome</keyword>
<name>A0AA37N159_9FIRM</name>
<dbReference type="SUPFAM" id="SSF55729">
    <property type="entry name" value="Acyl-CoA N-acyltransferases (Nat)"/>
    <property type="match status" value="1"/>
</dbReference>
<dbReference type="InterPro" id="IPR000182">
    <property type="entry name" value="GNAT_dom"/>
</dbReference>
<gene>
    <name evidence="2" type="ORF">JCM17207_24020</name>
</gene>
<proteinExistence type="predicted"/>
<dbReference type="InterPro" id="IPR016181">
    <property type="entry name" value="Acyl_CoA_acyltransferase"/>
</dbReference>
<dbReference type="AlphaFoldDB" id="A0AA37N159"/>
<sequence length="253" mass="27274">MIARADTPARRGRFRSACREVPYYGAILPLEHALFGRSQPGRFYAGPTLALDLGSRTAVALGHANPEELAGFLAFGGVERLIADGPAPAGWGRDETLRLFGLGAGRALPLPPAEEKLWAALTWNDAPRPMDLAKFLYPQDTAQRDDFYSALCTKHSRGLARAWTLEEAGNIRCTVGAYALWGGEAALACGMTDPALRGKGIGGRLIAKAANALAAEGYRVSFLCREERVRFYTRLGFEPLGALALYTPGHTEP</sequence>